<proteinExistence type="predicted"/>
<gene>
    <name evidence="1" type="ORF">L9F63_024111</name>
</gene>
<keyword evidence="2" id="KW-1185">Reference proteome</keyword>
<reference evidence="1" key="1">
    <citation type="journal article" date="2023" name="IScience">
        <title>Live-bearing cockroach genome reveals convergent evolutionary mechanisms linked to viviparity in insects and beyond.</title>
        <authorList>
            <person name="Fouks B."/>
            <person name="Harrison M.C."/>
            <person name="Mikhailova A.A."/>
            <person name="Marchal E."/>
            <person name="English S."/>
            <person name="Carruthers M."/>
            <person name="Jennings E.C."/>
            <person name="Chiamaka E.L."/>
            <person name="Frigard R.A."/>
            <person name="Pippel M."/>
            <person name="Attardo G.M."/>
            <person name="Benoit J.B."/>
            <person name="Bornberg-Bauer E."/>
            <person name="Tobe S.S."/>
        </authorList>
    </citation>
    <scope>NUCLEOTIDE SEQUENCE</scope>
    <source>
        <strain evidence="1">Stay&amp;Tobe</strain>
    </source>
</reference>
<accession>A0AAD7ZHE4</accession>
<evidence type="ECO:0000313" key="1">
    <source>
        <dbReference type="EMBL" id="KAJ9580715.1"/>
    </source>
</evidence>
<dbReference type="EMBL" id="JASPKZ010008191">
    <property type="protein sequence ID" value="KAJ9580715.1"/>
    <property type="molecule type" value="Genomic_DNA"/>
</dbReference>
<evidence type="ECO:0000313" key="2">
    <source>
        <dbReference type="Proteomes" id="UP001233999"/>
    </source>
</evidence>
<protein>
    <submittedName>
        <fullName evidence="1">Uncharacterized protein</fullName>
    </submittedName>
</protein>
<dbReference type="AlphaFoldDB" id="A0AAD7ZHE4"/>
<comment type="caution">
    <text evidence="1">The sequence shown here is derived from an EMBL/GenBank/DDBJ whole genome shotgun (WGS) entry which is preliminary data.</text>
</comment>
<dbReference type="Proteomes" id="UP001233999">
    <property type="component" value="Unassembled WGS sequence"/>
</dbReference>
<name>A0AAD7ZHE4_DIPPU</name>
<feature type="non-terminal residue" evidence="1">
    <location>
        <position position="187"/>
    </location>
</feature>
<reference evidence="1" key="2">
    <citation type="submission" date="2023-05" db="EMBL/GenBank/DDBJ databases">
        <authorList>
            <person name="Fouks B."/>
        </authorList>
    </citation>
    <scope>NUCLEOTIDE SEQUENCE</scope>
    <source>
        <strain evidence="1">Stay&amp;Tobe</strain>
        <tissue evidence="1">Testes</tissue>
    </source>
</reference>
<organism evidence="1 2">
    <name type="scientific">Diploptera punctata</name>
    <name type="common">Pacific beetle cockroach</name>
    <dbReference type="NCBI Taxonomy" id="6984"/>
    <lineage>
        <taxon>Eukaryota</taxon>
        <taxon>Metazoa</taxon>
        <taxon>Ecdysozoa</taxon>
        <taxon>Arthropoda</taxon>
        <taxon>Hexapoda</taxon>
        <taxon>Insecta</taxon>
        <taxon>Pterygota</taxon>
        <taxon>Neoptera</taxon>
        <taxon>Polyneoptera</taxon>
        <taxon>Dictyoptera</taxon>
        <taxon>Blattodea</taxon>
        <taxon>Blaberoidea</taxon>
        <taxon>Blaberidae</taxon>
        <taxon>Diplopterinae</taxon>
        <taxon>Diploptera</taxon>
    </lineage>
</organism>
<feature type="non-terminal residue" evidence="1">
    <location>
        <position position="1"/>
    </location>
</feature>
<sequence length="187" mass="20879">FKFEGLWHFEANTFIKAKGKIETPFDKLPLVEGSVIYSQNPSDSSMSFDLQVSYGPEKQIKILLLLEGTILTIDMDLPIEGFSKAQLNGTLTSTTNEGEQALKAVLKSDKDSHDVDGRVKITSDTPIMVNVRLVTRQKAGSDISVFLEIQNKEHGFELNSAFKHGENHLTVEGEVNLQPNNWQVNMK</sequence>